<dbReference type="Pfam" id="PF13500">
    <property type="entry name" value="AAA_26"/>
    <property type="match status" value="1"/>
</dbReference>
<dbReference type="NCBIfam" id="TIGR00347">
    <property type="entry name" value="bioD"/>
    <property type="match status" value="1"/>
</dbReference>
<dbReference type="HAMAP" id="MF_00336">
    <property type="entry name" value="BioD"/>
    <property type="match status" value="1"/>
</dbReference>
<comment type="pathway">
    <text evidence="2">Cofactor biosynthesis; biotin biosynthesis; biotin from 7,8-diaminononanoate: step 1/2.</text>
</comment>
<dbReference type="KEGG" id="tzo:THMIRHAT_04240"/>
<evidence type="ECO:0000256" key="2">
    <source>
        <dbReference type="HAMAP-Rule" id="MF_00336"/>
    </source>
</evidence>
<gene>
    <name evidence="2 3" type="primary">bioD</name>
    <name evidence="3" type="ORF">THMIRHAT_04240</name>
</gene>
<proteinExistence type="inferred from homology"/>
<dbReference type="PANTHER" id="PTHR43210">
    <property type="entry name" value="DETHIOBIOTIN SYNTHETASE"/>
    <property type="match status" value="1"/>
</dbReference>
<dbReference type="CDD" id="cd03109">
    <property type="entry name" value="DTBS"/>
    <property type="match status" value="1"/>
</dbReference>
<comment type="cofactor">
    <cofactor evidence="2">
        <name>Mg(2+)</name>
        <dbReference type="ChEBI" id="CHEBI:18420"/>
    </cofactor>
</comment>
<comment type="caution">
    <text evidence="2">Lacks conserved residue(s) required for the propagation of feature annotation.</text>
</comment>
<dbReference type="Proteomes" id="UP000501466">
    <property type="component" value="Chromosome"/>
</dbReference>
<dbReference type="UniPathway" id="UPA00078">
    <property type="reaction ID" value="UER00161"/>
</dbReference>
<keyword evidence="4" id="KW-1185">Reference proteome</keyword>
<keyword evidence="2" id="KW-0479">Metal-binding</keyword>
<dbReference type="PIRSF" id="PIRSF006755">
    <property type="entry name" value="DTB_synth"/>
    <property type="match status" value="1"/>
</dbReference>
<dbReference type="PANTHER" id="PTHR43210:SF5">
    <property type="entry name" value="DETHIOBIOTIN SYNTHETASE"/>
    <property type="match status" value="1"/>
</dbReference>
<dbReference type="EC" id="6.3.3.3" evidence="2"/>
<comment type="catalytic activity">
    <reaction evidence="2">
        <text>(7R,8S)-7,8-diammoniononanoate + CO2 + ATP = (4R,5S)-dethiobiotin + ADP + phosphate + 3 H(+)</text>
        <dbReference type="Rhea" id="RHEA:15805"/>
        <dbReference type="ChEBI" id="CHEBI:15378"/>
        <dbReference type="ChEBI" id="CHEBI:16526"/>
        <dbReference type="ChEBI" id="CHEBI:30616"/>
        <dbReference type="ChEBI" id="CHEBI:43474"/>
        <dbReference type="ChEBI" id="CHEBI:149469"/>
        <dbReference type="ChEBI" id="CHEBI:149473"/>
        <dbReference type="ChEBI" id="CHEBI:456216"/>
        <dbReference type="EC" id="6.3.3.3"/>
    </reaction>
</comment>
<dbReference type="InterPro" id="IPR004472">
    <property type="entry name" value="DTB_synth_BioD"/>
</dbReference>
<dbReference type="GO" id="GO:0005829">
    <property type="term" value="C:cytosol"/>
    <property type="evidence" value="ECO:0007669"/>
    <property type="project" value="TreeGrafter"/>
</dbReference>
<keyword evidence="2" id="KW-0547">Nucleotide-binding</keyword>
<dbReference type="GO" id="GO:0009102">
    <property type="term" value="P:biotin biosynthetic process"/>
    <property type="evidence" value="ECO:0007669"/>
    <property type="project" value="UniProtKB-UniRule"/>
</dbReference>
<feature type="binding site" evidence="2">
    <location>
        <position position="130"/>
    </location>
    <ligand>
        <name>Mg(2+)</name>
        <dbReference type="ChEBI" id="CHEBI:18420"/>
    </ligand>
</feature>
<dbReference type="AlphaFoldDB" id="A0A6F8PKS7"/>
<comment type="similarity">
    <text evidence="2">Belongs to the dethiobiotin synthetase family.</text>
</comment>
<sequence length="223" mass="23797">MPPPFDALKALLETTECGGFFITGTDTDSGKTYVTCQIAEFLRQNCPGLVIFGRKPIASGAILLADGTLRSEDAFLIQQACGAHESLEMVCPYVFEPPISPARAIAQSEQNILLPDLLKACEADGFRLVEGAGGFYSPLTPDGLNADLAKALGLPLILVVGNRLGCINQALLSITAIENSGLQIAAVLVNQITPDADTDNYQDLQALLKHKPYPCELIPFKAH</sequence>
<organism evidence="3 4">
    <name type="scientific">Thiosulfativibrio zosterae</name>
    <dbReference type="NCBI Taxonomy" id="2675053"/>
    <lineage>
        <taxon>Bacteria</taxon>
        <taxon>Pseudomonadati</taxon>
        <taxon>Pseudomonadota</taxon>
        <taxon>Gammaproteobacteria</taxon>
        <taxon>Thiotrichales</taxon>
        <taxon>Piscirickettsiaceae</taxon>
        <taxon>Thiosulfativibrio</taxon>
    </lineage>
</organism>
<feature type="binding site" evidence="2">
    <location>
        <position position="73"/>
    </location>
    <ligand>
        <name>ATP</name>
        <dbReference type="ChEBI" id="CHEBI:30616"/>
    </ligand>
</feature>
<feature type="binding site" evidence="2">
    <location>
        <begin position="28"/>
        <end position="33"/>
    </location>
    <ligand>
        <name>ATP</name>
        <dbReference type="ChEBI" id="CHEBI:30616"/>
    </ligand>
</feature>
<accession>A0A6F8PKS7</accession>
<dbReference type="InterPro" id="IPR027417">
    <property type="entry name" value="P-loop_NTPase"/>
</dbReference>
<feature type="binding site" evidence="2">
    <location>
        <position position="32"/>
    </location>
    <ligand>
        <name>Mg(2+)</name>
        <dbReference type="ChEBI" id="CHEBI:18420"/>
    </ligand>
</feature>
<evidence type="ECO:0000256" key="1">
    <source>
        <dbReference type="ARBA" id="ARBA00022756"/>
    </source>
</evidence>
<keyword evidence="2" id="KW-0067">ATP-binding</keyword>
<feature type="binding site" evidence="2">
    <location>
        <position position="59"/>
    </location>
    <ligand>
        <name>substrate</name>
    </ligand>
</feature>
<comment type="function">
    <text evidence="2">Catalyzes a mechanistically unusual reaction, the ATP-dependent insertion of CO2 between the N7 and N8 nitrogen atoms of 7,8-diaminopelargonic acid (DAPA, also called 7,8-diammoniononanoate) to form a ureido ring.</text>
</comment>
<dbReference type="GO" id="GO:0000287">
    <property type="term" value="F:magnesium ion binding"/>
    <property type="evidence" value="ECO:0007669"/>
    <property type="project" value="UniProtKB-UniRule"/>
</dbReference>
<comment type="subunit">
    <text evidence="2">Homodimer.</text>
</comment>
<dbReference type="Gene3D" id="3.40.50.300">
    <property type="entry name" value="P-loop containing nucleotide triphosphate hydrolases"/>
    <property type="match status" value="1"/>
</dbReference>
<evidence type="ECO:0000313" key="4">
    <source>
        <dbReference type="Proteomes" id="UP000501466"/>
    </source>
</evidence>
<dbReference type="GO" id="GO:0005524">
    <property type="term" value="F:ATP binding"/>
    <property type="evidence" value="ECO:0007669"/>
    <property type="project" value="UniProtKB-UniRule"/>
</dbReference>
<keyword evidence="1 2" id="KW-0093">Biotin biosynthesis</keyword>
<protein>
    <recommendedName>
        <fullName evidence="2">ATP-dependent dethiobiotin synthetase BioD</fullName>
        <ecNumber evidence="2">6.3.3.3</ecNumber>
    </recommendedName>
    <alternativeName>
        <fullName evidence="2">DTB synthetase</fullName>
        <shortName evidence="2">DTBS</shortName>
    </alternativeName>
    <alternativeName>
        <fullName evidence="2">Dethiobiotin synthase</fullName>
    </alternativeName>
</protein>
<dbReference type="EMBL" id="AP021888">
    <property type="protein sequence ID" value="BBP42678.1"/>
    <property type="molecule type" value="Genomic_DNA"/>
</dbReference>
<evidence type="ECO:0000313" key="3">
    <source>
        <dbReference type="EMBL" id="BBP42678.1"/>
    </source>
</evidence>
<comment type="subcellular location">
    <subcellularLocation>
        <location evidence="2">Cytoplasm</location>
    </subcellularLocation>
</comment>
<dbReference type="RefSeq" id="WP_173290314.1">
    <property type="nucleotide sequence ID" value="NZ_AP021888.1"/>
</dbReference>
<dbReference type="GO" id="GO:0004141">
    <property type="term" value="F:dethiobiotin synthase activity"/>
    <property type="evidence" value="ECO:0007669"/>
    <property type="project" value="UniProtKB-UniRule"/>
</dbReference>
<feature type="active site" evidence="2">
    <location>
        <position position="55"/>
    </location>
</feature>
<reference evidence="4" key="1">
    <citation type="submission" date="2019-11" db="EMBL/GenBank/DDBJ databases">
        <title>Isolation and characterization of two novel species in the genus Thiomicrorhabdus.</title>
        <authorList>
            <person name="Mochizuki J."/>
            <person name="Kojima H."/>
            <person name="Fukui M."/>
        </authorList>
    </citation>
    <scope>NUCLEOTIDE SEQUENCE [LARGE SCALE GENOMIC DNA]</scope>
    <source>
        <strain evidence="4">AkT22</strain>
    </source>
</reference>
<feature type="binding site" evidence="2">
    <location>
        <position position="73"/>
    </location>
    <ligand>
        <name>Mg(2+)</name>
        <dbReference type="ChEBI" id="CHEBI:18420"/>
    </ligand>
</feature>
<keyword evidence="2" id="KW-0460">Magnesium</keyword>
<keyword evidence="2" id="KW-0963">Cytoplasm</keyword>
<feature type="binding site" evidence="2">
    <location>
        <begin position="190"/>
        <end position="191"/>
    </location>
    <ligand>
        <name>ATP</name>
        <dbReference type="ChEBI" id="CHEBI:30616"/>
    </ligand>
</feature>
<feature type="binding site" evidence="2">
    <location>
        <begin position="130"/>
        <end position="133"/>
    </location>
    <ligand>
        <name>ATP</name>
        <dbReference type="ChEBI" id="CHEBI:30616"/>
    </ligand>
</feature>
<keyword evidence="2" id="KW-0436">Ligase</keyword>
<dbReference type="SUPFAM" id="SSF52540">
    <property type="entry name" value="P-loop containing nucleoside triphosphate hydrolases"/>
    <property type="match status" value="1"/>
</dbReference>
<name>A0A6F8PKS7_9GAMM</name>